<organism evidence="2 3">
    <name type="scientific">Dongia sedimenti</name>
    <dbReference type="NCBI Taxonomy" id="3064282"/>
    <lineage>
        <taxon>Bacteria</taxon>
        <taxon>Pseudomonadati</taxon>
        <taxon>Pseudomonadota</taxon>
        <taxon>Alphaproteobacteria</taxon>
        <taxon>Rhodospirillales</taxon>
        <taxon>Dongiaceae</taxon>
        <taxon>Dongia</taxon>
    </lineage>
</organism>
<evidence type="ECO:0000259" key="1">
    <source>
        <dbReference type="Pfam" id="PF00149"/>
    </source>
</evidence>
<evidence type="ECO:0000313" key="3">
    <source>
        <dbReference type="Proteomes" id="UP001230156"/>
    </source>
</evidence>
<sequence>MAAQDPIRILALSDLHLEFAHLEPTPDIMPDLVLLAGDVGRGTDAITWAEYYFPKIPVVFIIGNHEPYRDSLELVLDDCRARAAKTRNVRFLENDQIVIPLRGRDVRVLGTCLWTDFQLNGADRQVESMLIAQRNLADYRLIQYKDTRLLPSDTLAFHEMAVAWLDRTLAEHHNGPTVVMTHHAPSQRSVPPFYRDNLLSPAFNSDLEPLILRHQPDLWVHGHTHWSVDYTVGGTRVYSNQRGYPGDTTGFSMQCISL</sequence>
<dbReference type="RefSeq" id="WP_379961486.1">
    <property type="nucleotide sequence ID" value="NZ_JAUYVI010000010.1"/>
</dbReference>
<name>A0ABU0YWI1_9PROT</name>
<reference evidence="3" key="1">
    <citation type="submission" date="2023-08" db="EMBL/GenBank/DDBJ databases">
        <title>Rhodospirillaceae gen. nov., a novel taxon isolated from the Yangtze River Yuezi River estuary sludge.</title>
        <authorList>
            <person name="Ruan L."/>
        </authorList>
    </citation>
    <scope>NUCLEOTIDE SEQUENCE [LARGE SCALE GENOMIC DNA]</scope>
    <source>
        <strain evidence="3">R-7</strain>
    </source>
</reference>
<accession>A0ABU0YWI1</accession>
<dbReference type="InterPro" id="IPR029052">
    <property type="entry name" value="Metallo-depent_PP-like"/>
</dbReference>
<evidence type="ECO:0000313" key="2">
    <source>
        <dbReference type="EMBL" id="MDQ7251273.1"/>
    </source>
</evidence>
<dbReference type="PANTHER" id="PTHR37844:SF2">
    <property type="entry name" value="SER_THR PROTEIN PHOSPHATASE SUPERFAMILY (AFU_ORTHOLOGUE AFUA_1G14840)"/>
    <property type="match status" value="1"/>
</dbReference>
<dbReference type="Proteomes" id="UP001230156">
    <property type="component" value="Unassembled WGS sequence"/>
</dbReference>
<comment type="caution">
    <text evidence="2">The sequence shown here is derived from an EMBL/GenBank/DDBJ whole genome shotgun (WGS) entry which is preliminary data.</text>
</comment>
<dbReference type="SUPFAM" id="SSF56300">
    <property type="entry name" value="Metallo-dependent phosphatases"/>
    <property type="match status" value="1"/>
</dbReference>
<protein>
    <submittedName>
        <fullName evidence="2">Metallophosphoesterase</fullName>
    </submittedName>
</protein>
<dbReference type="EMBL" id="JAUYVI010000010">
    <property type="protein sequence ID" value="MDQ7251273.1"/>
    <property type="molecule type" value="Genomic_DNA"/>
</dbReference>
<dbReference type="InterPro" id="IPR004843">
    <property type="entry name" value="Calcineurin-like_PHP"/>
</dbReference>
<proteinExistence type="predicted"/>
<dbReference type="Pfam" id="PF00149">
    <property type="entry name" value="Metallophos"/>
    <property type="match status" value="1"/>
</dbReference>
<feature type="domain" description="Calcineurin-like phosphoesterase" evidence="1">
    <location>
        <begin position="7"/>
        <end position="226"/>
    </location>
</feature>
<keyword evidence="3" id="KW-1185">Reference proteome</keyword>
<dbReference type="PANTHER" id="PTHR37844">
    <property type="entry name" value="SER/THR PROTEIN PHOSPHATASE SUPERFAMILY (AFU_ORTHOLOGUE AFUA_1G14840)"/>
    <property type="match status" value="1"/>
</dbReference>
<gene>
    <name evidence="2" type="ORF">Q8A70_26545</name>
</gene>
<dbReference type="Gene3D" id="3.60.21.10">
    <property type="match status" value="1"/>
</dbReference>